<dbReference type="EMBL" id="BPLR01020587">
    <property type="protein sequence ID" value="GIX80353.1"/>
    <property type="molecule type" value="Genomic_DNA"/>
</dbReference>
<organism evidence="2 3">
    <name type="scientific">Caerostris extrusa</name>
    <name type="common">Bark spider</name>
    <name type="synonym">Caerostris bankana</name>
    <dbReference type="NCBI Taxonomy" id="172846"/>
    <lineage>
        <taxon>Eukaryota</taxon>
        <taxon>Metazoa</taxon>
        <taxon>Ecdysozoa</taxon>
        <taxon>Arthropoda</taxon>
        <taxon>Chelicerata</taxon>
        <taxon>Arachnida</taxon>
        <taxon>Araneae</taxon>
        <taxon>Araneomorphae</taxon>
        <taxon>Entelegynae</taxon>
        <taxon>Araneoidea</taxon>
        <taxon>Araneidae</taxon>
        <taxon>Caerostris</taxon>
    </lineage>
</organism>
<name>A0AAV4N6L5_CAEEX</name>
<evidence type="ECO:0000313" key="2">
    <source>
        <dbReference type="EMBL" id="GIX80353.1"/>
    </source>
</evidence>
<accession>A0AAV4N6L5</accession>
<comment type="caution">
    <text evidence="2">The sequence shown here is derived from an EMBL/GenBank/DDBJ whole genome shotgun (WGS) entry which is preliminary data.</text>
</comment>
<dbReference type="AlphaFoldDB" id="A0AAV4N6L5"/>
<dbReference type="Proteomes" id="UP001054945">
    <property type="component" value="Unassembled WGS sequence"/>
</dbReference>
<evidence type="ECO:0000256" key="1">
    <source>
        <dbReference type="SAM" id="MobiDB-lite"/>
    </source>
</evidence>
<gene>
    <name evidence="2" type="ORF">CEXT_416661</name>
</gene>
<evidence type="ECO:0000313" key="3">
    <source>
        <dbReference type="Proteomes" id="UP001054945"/>
    </source>
</evidence>
<feature type="region of interest" description="Disordered" evidence="1">
    <location>
        <begin position="1"/>
        <end position="27"/>
    </location>
</feature>
<sequence length="81" mass="8786">MPLLKDAEFSPGQSVRTKGQKPLPALPETHTSECKLLRYHLSLSSKTVAVQAHECFPLGTVNVFCQIGSQEGFLSSDDGLL</sequence>
<reference evidence="2 3" key="1">
    <citation type="submission" date="2021-06" db="EMBL/GenBank/DDBJ databases">
        <title>Caerostris extrusa draft genome.</title>
        <authorList>
            <person name="Kono N."/>
            <person name="Arakawa K."/>
        </authorList>
    </citation>
    <scope>NUCLEOTIDE SEQUENCE [LARGE SCALE GENOMIC DNA]</scope>
</reference>
<proteinExistence type="predicted"/>
<protein>
    <submittedName>
        <fullName evidence="2">Uncharacterized protein</fullName>
    </submittedName>
</protein>
<keyword evidence="3" id="KW-1185">Reference proteome</keyword>